<dbReference type="GO" id="GO:0003743">
    <property type="term" value="F:translation initiation factor activity"/>
    <property type="evidence" value="ECO:0007669"/>
    <property type="project" value="UniProtKB-KW"/>
</dbReference>
<comment type="subunit">
    <text evidence="3">Component of the 30S ribosomal translation pre-initiation complex which assembles on the 30S ribosome in the order IF-2 and IF-3, IF-1 and N-formylmethionyl-tRNA(fMet); mRNA recruitment can occur at any time during PIC assembly.</text>
</comment>
<dbReference type="PANTHER" id="PTHR33370">
    <property type="entry name" value="TRANSLATION INITIATION FACTOR IF-1, CHLOROPLASTIC"/>
    <property type="match status" value="1"/>
</dbReference>
<keyword evidence="4" id="KW-0396">Initiation factor</keyword>
<accession>A0A518QWP6</accession>
<evidence type="ECO:0000256" key="5">
    <source>
        <dbReference type="ARBA" id="ARBA00022917"/>
    </source>
</evidence>
<dbReference type="GeneID" id="41661844"/>
<evidence type="ECO:0000313" key="6">
    <source>
        <dbReference type="EMBL" id="QDX14892.1"/>
    </source>
</evidence>
<keyword evidence="6" id="KW-0150">Chloroplast</keyword>
<reference evidence="6" key="1">
    <citation type="submission" date="2019-06" db="EMBL/GenBank/DDBJ databases">
        <title>The complete chloroplast genome sequences of American elm (Ulmus americana).</title>
        <authorList>
            <person name="Ebrahimi A."/>
            <person name="Antonides J.D."/>
            <person name="Pinchot C.C."/>
            <person name="Slavicek J.M."/>
            <person name="Flower C.E."/>
            <person name="Woeste K.E."/>
        </authorList>
    </citation>
    <scope>NUCLEOTIDE SEQUENCE</scope>
</reference>
<dbReference type="EMBL" id="MN043961">
    <property type="protein sequence ID" value="QDX14892.1"/>
    <property type="molecule type" value="Genomic_DNA"/>
</dbReference>
<dbReference type="Gene3D" id="2.40.50.140">
    <property type="entry name" value="Nucleic acid-binding proteins"/>
    <property type="match status" value="1"/>
</dbReference>
<dbReference type="PANTHER" id="PTHR33370:SF1">
    <property type="entry name" value="TRANSLATION INITIATION FACTOR IF-1, CHLOROPLASTIC"/>
    <property type="match status" value="1"/>
</dbReference>
<name>A0A518QWP6_ULMAM</name>
<dbReference type="InterPro" id="IPR004368">
    <property type="entry name" value="TIF_IF1"/>
</dbReference>
<dbReference type="SUPFAM" id="SSF50249">
    <property type="entry name" value="Nucleic acid-binding proteins"/>
    <property type="match status" value="1"/>
</dbReference>
<dbReference type="GO" id="GO:0043022">
    <property type="term" value="F:ribosome binding"/>
    <property type="evidence" value="ECO:0007669"/>
    <property type="project" value="TreeGrafter"/>
</dbReference>
<proteinExistence type="inferred from homology"/>
<evidence type="ECO:0000256" key="3">
    <source>
        <dbReference type="ARBA" id="ARBA00011599"/>
    </source>
</evidence>
<protein>
    <submittedName>
        <fullName evidence="6">InfA</fullName>
    </submittedName>
</protein>
<evidence type="ECO:0000256" key="2">
    <source>
        <dbReference type="ARBA" id="ARBA00010939"/>
    </source>
</evidence>
<dbReference type="AlphaFoldDB" id="A0A518QWP6"/>
<dbReference type="GO" id="GO:0005829">
    <property type="term" value="C:cytosol"/>
    <property type="evidence" value="ECO:0007669"/>
    <property type="project" value="TreeGrafter"/>
</dbReference>
<gene>
    <name evidence="6" type="primary">infA</name>
</gene>
<evidence type="ECO:0000256" key="4">
    <source>
        <dbReference type="ARBA" id="ARBA00022540"/>
    </source>
</evidence>
<evidence type="ECO:0000256" key="1">
    <source>
        <dbReference type="ARBA" id="ARBA00003935"/>
    </source>
</evidence>
<organism evidence="6">
    <name type="scientific">Ulmus americana</name>
    <name type="common">American elm</name>
    <dbReference type="NCBI Taxonomy" id="29740"/>
    <lineage>
        <taxon>Eukaryota</taxon>
        <taxon>Viridiplantae</taxon>
        <taxon>Streptophyta</taxon>
        <taxon>Embryophyta</taxon>
        <taxon>Tracheophyta</taxon>
        <taxon>Spermatophyta</taxon>
        <taxon>Magnoliopsida</taxon>
        <taxon>eudicotyledons</taxon>
        <taxon>Gunneridae</taxon>
        <taxon>Pentapetalae</taxon>
        <taxon>rosids</taxon>
        <taxon>fabids</taxon>
        <taxon>Rosales</taxon>
        <taxon>Ulmaceae</taxon>
        <taxon>Ulmus</taxon>
    </lineage>
</organism>
<comment type="function">
    <text evidence="1">One of the essential components for the initiation of protein synthesis. Stabilizes the binding of IF-2 and IF-3 on the 30S subunit to which N-formylmethionyl-tRNA(fMet) subsequently binds. Helps modulate mRNA selection, yielding the 30S pre-initiation complex (PIC). Upon addition of the 50S ribosomal subunit IF-1, IF-2 and IF-3 are released leaving the mature 70S translation initiation complex.</text>
</comment>
<geneLocation type="chloroplast" evidence="6"/>
<dbReference type="InterPro" id="IPR012340">
    <property type="entry name" value="NA-bd_OB-fold"/>
</dbReference>
<dbReference type="EMBL" id="MH324448">
    <property type="protein sequence ID" value="QEG79031.1"/>
    <property type="molecule type" value="Genomic_DNA"/>
</dbReference>
<comment type="similarity">
    <text evidence="2">Belongs to the IF-1 family.</text>
</comment>
<sequence length="78" mass="9211">MQNFSICEKKKEKRRVYNISPSTLVDNSSERTKKKIHESFISELLSNGMLWVHLDNEDLILGYVSGRIRRSFFIHILL</sequence>
<keyword evidence="5" id="KW-0648">Protein biosynthesis</keyword>
<dbReference type="RefSeq" id="YP_009686884.1">
    <property type="nucleotide sequence ID" value="NC_044473.1"/>
</dbReference>
<keyword evidence="6" id="KW-0934">Plastid</keyword>